<dbReference type="Gene3D" id="2.40.128.520">
    <property type="match status" value="1"/>
</dbReference>
<organism evidence="3 4">
    <name type="scientific">Paracoccus lichenicola</name>
    <dbReference type="NCBI Taxonomy" id="2665644"/>
    <lineage>
        <taxon>Bacteria</taxon>
        <taxon>Pseudomonadati</taxon>
        <taxon>Pseudomonadota</taxon>
        <taxon>Alphaproteobacteria</taxon>
        <taxon>Rhodobacterales</taxon>
        <taxon>Paracoccaceae</taxon>
        <taxon>Paracoccus</taxon>
    </lineage>
</organism>
<reference evidence="3 4" key="1">
    <citation type="submission" date="2019-11" db="EMBL/GenBank/DDBJ databases">
        <authorList>
            <person name="Lang L."/>
        </authorList>
    </citation>
    <scope>NUCLEOTIDE SEQUENCE [LARGE SCALE GENOMIC DNA]</scope>
    <source>
        <strain evidence="3 4">YIM 132242</strain>
    </source>
</reference>
<feature type="domain" description="DUF2147" evidence="2">
    <location>
        <begin position="127"/>
        <end position="230"/>
    </location>
</feature>
<gene>
    <name evidence="3" type="ORF">GIY56_05860</name>
</gene>
<name>A0A6L6HKV9_9RHOB</name>
<protein>
    <submittedName>
        <fullName evidence="3">DUF2147 domain-containing protein</fullName>
    </submittedName>
</protein>
<evidence type="ECO:0000313" key="3">
    <source>
        <dbReference type="EMBL" id="MTD99803.1"/>
    </source>
</evidence>
<dbReference type="InterPro" id="IPR019223">
    <property type="entry name" value="DUF2147"/>
</dbReference>
<evidence type="ECO:0000256" key="1">
    <source>
        <dbReference type="SAM" id="MobiDB-lite"/>
    </source>
</evidence>
<evidence type="ECO:0000313" key="4">
    <source>
        <dbReference type="Proteomes" id="UP000481417"/>
    </source>
</evidence>
<dbReference type="PANTHER" id="PTHR36919">
    <property type="entry name" value="BLR1215 PROTEIN"/>
    <property type="match status" value="1"/>
</dbReference>
<sequence>MRWLPLSPWVSTRQDRQASGRQQAAELGRLGQAGRVGFGQGGGKAAAGKRPVHGRGSCRSFRHETPRRRIDRMHCRNDVHKRDAWKDCSFASKARPHYAWGMKTALLALAALAFLGQPALAADPLAGIWRTQPGRDGGFGHVEILPCGGGLCGTVVRTFDAQGQAVQAGDLGAAILADVVATGGGSYGKGRIINPETGRSYTARLTLRGDLLDVGGCIMMICRNAGTWQRVQ</sequence>
<dbReference type="Proteomes" id="UP000481417">
    <property type="component" value="Unassembled WGS sequence"/>
</dbReference>
<evidence type="ECO:0000259" key="2">
    <source>
        <dbReference type="Pfam" id="PF09917"/>
    </source>
</evidence>
<dbReference type="AlphaFoldDB" id="A0A6L6HKV9"/>
<dbReference type="EMBL" id="WMBT01000002">
    <property type="protein sequence ID" value="MTD99803.1"/>
    <property type="molecule type" value="Genomic_DNA"/>
</dbReference>
<keyword evidence="4" id="KW-1185">Reference proteome</keyword>
<accession>A0A6L6HKV9</accession>
<feature type="region of interest" description="Disordered" evidence="1">
    <location>
        <begin position="1"/>
        <end position="63"/>
    </location>
</feature>
<dbReference type="Pfam" id="PF09917">
    <property type="entry name" value="DUF2147"/>
    <property type="match status" value="1"/>
</dbReference>
<feature type="compositionally biased region" description="Gly residues" evidence="1">
    <location>
        <begin position="34"/>
        <end position="45"/>
    </location>
</feature>
<dbReference type="PANTHER" id="PTHR36919:SF2">
    <property type="entry name" value="BLL6627 PROTEIN"/>
    <property type="match status" value="1"/>
</dbReference>
<proteinExistence type="predicted"/>
<comment type="caution">
    <text evidence="3">The sequence shown here is derived from an EMBL/GenBank/DDBJ whole genome shotgun (WGS) entry which is preliminary data.</text>
</comment>